<organism evidence="1 2">
    <name type="scientific">Ridgeia piscesae</name>
    <name type="common">Tubeworm</name>
    <dbReference type="NCBI Taxonomy" id="27915"/>
    <lineage>
        <taxon>Eukaryota</taxon>
        <taxon>Metazoa</taxon>
        <taxon>Spiralia</taxon>
        <taxon>Lophotrochozoa</taxon>
        <taxon>Annelida</taxon>
        <taxon>Polychaeta</taxon>
        <taxon>Sedentaria</taxon>
        <taxon>Canalipalpata</taxon>
        <taxon>Sabellida</taxon>
        <taxon>Siboglinidae</taxon>
        <taxon>Ridgeia</taxon>
    </lineage>
</organism>
<proteinExistence type="predicted"/>
<dbReference type="AlphaFoldDB" id="A0AAD9KBR5"/>
<accession>A0AAD9KBR5</accession>
<gene>
    <name evidence="1" type="ORF">NP493_1218g00047</name>
</gene>
<dbReference type="EMBL" id="JAODUO010001216">
    <property type="protein sequence ID" value="KAK2168738.1"/>
    <property type="molecule type" value="Genomic_DNA"/>
</dbReference>
<evidence type="ECO:0000313" key="2">
    <source>
        <dbReference type="Proteomes" id="UP001209878"/>
    </source>
</evidence>
<sequence>MPASELGWSTPPKAPFFVDIYKTKRKAPSDQSSEQQLNLFACTQDEDVPAAKRKCSWTWGGRNESQLQSAMEINHNNMHCHEDILRQQDRHLQSWCCGGASAGSQVVRVPSPWPAGNVPAPPVAAGSTVPEGSMGDHVMDLNGETYNEQATMIAETEAACLSMDTDYTPDPSQYDTRPATTDNPPVCTKTWGYCGSGKPSPTSGRVRCYCKPSWEGMLDMRPYISDIY</sequence>
<protein>
    <submittedName>
        <fullName evidence="1">Uncharacterized protein</fullName>
    </submittedName>
</protein>
<comment type="caution">
    <text evidence="1">The sequence shown here is derived from an EMBL/GenBank/DDBJ whole genome shotgun (WGS) entry which is preliminary data.</text>
</comment>
<evidence type="ECO:0000313" key="1">
    <source>
        <dbReference type="EMBL" id="KAK2168738.1"/>
    </source>
</evidence>
<dbReference type="Proteomes" id="UP001209878">
    <property type="component" value="Unassembled WGS sequence"/>
</dbReference>
<name>A0AAD9KBR5_RIDPI</name>
<reference evidence="1" key="1">
    <citation type="journal article" date="2023" name="Mol. Biol. Evol.">
        <title>Third-Generation Sequencing Reveals the Adaptive Role of the Epigenome in Three Deep-Sea Polychaetes.</title>
        <authorList>
            <person name="Perez M."/>
            <person name="Aroh O."/>
            <person name="Sun Y."/>
            <person name="Lan Y."/>
            <person name="Juniper S.K."/>
            <person name="Young C.R."/>
            <person name="Angers B."/>
            <person name="Qian P.Y."/>
        </authorList>
    </citation>
    <scope>NUCLEOTIDE SEQUENCE</scope>
    <source>
        <strain evidence="1">R07B-5</strain>
    </source>
</reference>
<keyword evidence="2" id="KW-1185">Reference proteome</keyword>